<dbReference type="Proteomes" id="UP001203297">
    <property type="component" value="Unassembled WGS sequence"/>
</dbReference>
<feature type="compositionally biased region" description="Polar residues" evidence="1">
    <location>
        <begin position="182"/>
        <end position="198"/>
    </location>
</feature>
<proteinExistence type="predicted"/>
<name>A0AAD4QPJ9_9AGAM</name>
<dbReference type="AlphaFoldDB" id="A0AAD4QPJ9"/>
<gene>
    <name evidence="2" type="ORF">B0F90DRAFT_1369571</name>
</gene>
<evidence type="ECO:0000313" key="2">
    <source>
        <dbReference type="EMBL" id="KAI0303419.1"/>
    </source>
</evidence>
<protein>
    <submittedName>
        <fullName evidence="2">Uncharacterized protein</fullName>
    </submittedName>
</protein>
<keyword evidence="3" id="KW-1185">Reference proteome</keyword>
<feature type="compositionally biased region" description="Polar residues" evidence="1">
    <location>
        <begin position="73"/>
        <end position="83"/>
    </location>
</feature>
<evidence type="ECO:0000313" key="3">
    <source>
        <dbReference type="Proteomes" id="UP001203297"/>
    </source>
</evidence>
<accession>A0AAD4QPJ9</accession>
<feature type="region of interest" description="Disordered" evidence="1">
    <location>
        <begin position="20"/>
        <end position="103"/>
    </location>
</feature>
<dbReference type="EMBL" id="WTXG01000009">
    <property type="protein sequence ID" value="KAI0303419.1"/>
    <property type="molecule type" value="Genomic_DNA"/>
</dbReference>
<reference evidence="2" key="1">
    <citation type="journal article" date="2022" name="New Phytol.">
        <title>Evolutionary transition to the ectomycorrhizal habit in the genomes of a hyperdiverse lineage of mushroom-forming fungi.</title>
        <authorList>
            <person name="Looney B."/>
            <person name="Miyauchi S."/>
            <person name="Morin E."/>
            <person name="Drula E."/>
            <person name="Courty P.E."/>
            <person name="Kohler A."/>
            <person name="Kuo A."/>
            <person name="LaButti K."/>
            <person name="Pangilinan J."/>
            <person name="Lipzen A."/>
            <person name="Riley R."/>
            <person name="Andreopoulos W."/>
            <person name="He G."/>
            <person name="Johnson J."/>
            <person name="Nolan M."/>
            <person name="Tritt A."/>
            <person name="Barry K.W."/>
            <person name="Grigoriev I.V."/>
            <person name="Nagy L.G."/>
            <person name="Hibbett D."/>
            <person name="Henrissat B."/>
            <person name="Matheny P.B."/>
            <person name="Labbe J."/>
            <person name="Martin F.M."/>
        </authorList>
    </citation>
    <scope>NUCLEOTIDE SEQUENCE</scope>
    <source>
        <strain evidence="2">BPL690</strain>
    </source>
</reference>
<evidence type="ECO:0000256" key="1">
    <source>
        <dbReference type="SAM" id="MobiDB-lite"/>
    </source>
</evidence>
<comment type="caution">
    <text evidence="2">The sequence shown here is derived from an EMBL/GenBank/DDBJ whole genome shotgun (WGS) entry which is preliminary data.</text>
</comment>
<sequence>MNRLTPVLYIRSTLAGSRTDLRVTKNSGTVEKPTQLEKPELSVPAGHSESESVAVRIAGKGSTRPRPVRRESSSFSALRNISSPFRGEEPSGETPTSIGNDPFERVETESISVGLVPVHIPRLTDPIAPCTGFAMQAEVVKHASRFTEFRKAQQKTFSENTSKAAESEGGLFFASRKRGRSPQLNVSNGEHLTDGSPSQRSLVDYIKVDIPDISITLPGT</sequence>
<organism evidence="2 3">
    <name type="scientific">Multifurca ochricompacta</name>
    <dbReference type="NCBI Taxonomy" id="376703"/>
    <lineage>
        <taxon>Eukaryota</taxon>
        <taxon>Fungi</taxon>
        <taxon>Dikarya</taxon>
        <taxon>Basidiomycota</taxon>
        <taxon>Agaricomycotina</taxon>
        <taxon>Agaricomycetes</taxon>
        <taxon>Russulales</taxon>
        <taxon>Russulaceae</taxon>
        <taxon>Multifurca</taxon>
    </lineage>
</organism>
<feature type="region of interest" description="Disordered" evidence="1">
    <location>
        <begin position="157"/>
        <end position="198"/>
    </location>
</feature>